<protein>
    <submittedName>
        <fullName evidence="2">Uncharacterized protein</fullName>
    </submittedName>
</protein>
<comment type="caution">
    <text evidence="2">The sequence shown here is derived from an EMBL/GenBank/DDBJ whole genome shotgun (WGS) entry which is preliminary data.</text>
</comment>
<keyword evidence="1" id="KW-1133">Transmembrane helix</keyword>
<accession>A0AAV5HN03</accession>
<feature type="transmembrane region" description="Helical" evidence="1">
    <location>
        <begin position="28"/>
        <end position="47"/>
    </location>
</feature>
<proteinExistence type="predicted"/>
<evidence type="ECO:0000256" key="1">
    <source>
        <dbReference type="SAM" id="Phobius"/>
    </source>
</evidence>
<name>A0AAV5HN03_9ROSI</name>
<keyword evidence="1" id="KW-0812">Transmembrane</keyword>
<keyword evidence="3" id="KW-1185">Reference proteome</keyword>
<keyword evidence="1" id="KW-0472">Membrane</keyword>
<dbReference type="AlphaFoldDB" id="A0AAV5HN03"/>
<organism evidence="2 3">
    <name type="scientific">Rubroshorea leprosula</name>
    <dbReference type="NCBI Taxonomy" id="152421"/>
    <lineage>
        <taxon>Eukaryota</taxon>
        <taxon>Viridiplantae</taxon>
        <taxon>Streptophyta</taxon>
        <taxon>Embryophyta</taxon>
        <taxon>Tracheophyta</taxon>
        <taxon>Spermatophyta</taxon>
        <taxon>Magnoliopsida</taxon>
        <taxon>eudicotyledons</taxon>
        <taxon>Gunneridae</taxon>
        <taxon>Pentapetalae</taxon>
        <taxon>rosids</taxon>
        <taxon>malvids</taxon>
        <taxon>Malvales</taxon>
        <taxon>Dipterocarpaceae</taxon>
        <taxon>Rubroshorea</taxon>
    </lineage>
</organism>
<evidence type="ECO:0000313" key="3">
    <source>
        <dbReference type="Proteomes" id="UP001054252"/>
    </source>
</evidence>
<sequence length="56" mass="6848">MEMAFRALVFDDHLEWSIDMFCGPFSGLFHFFLYYFLFFFVLFTQIWSPTCQQSKN</sequence>
<gene>
    <name evidence="2" type="ORF">SLEP1_g4071</name>
</gene>
<dbReference type="EMBL" id="BPVZ01000004">
    <property type="protein sequence ID" value="GKU90018.1"/>
    <property type="molecule type" value="Genomic_DNA"/>
</dbReference>
<reference evidence="2 3" key="1">
    <citation type="journal article" date="2021" name="Commun. Biol.">
        <title>The genome of Shorea leprosula (Dipterocarpaceae) highlights the ecological relevance of drought in aseasonal tropical rainforests.</title>
        <authorList>
            <person name="Ng K.K.S."/>
            <person name="Kobayashi M.J."/>
            <person name="Fawcett J.A."/>
            <person name="Hatakeyama M."/>
            <person name="Paape T."/>
            <person name="Ng C.H."/>
            <person name="Ang C.C."/>
            <person name="Tnah L.H."/>
            <person name="Lee C.T."/>
            <person name="Nishiyama T."/>
            <person name="Sese J."/>
            <person name="O'Brien M.J."/>
            <person name="Copetti D."/>
            <person name="Mohd Noor M.I."/>
            <person name="Ong R.C."/>
            <person name="Putra M."/>
            <person name="Sireger I.Z."/>
            <person name="Indrioko S."/>
            <person name="Kosugi Y."/>
            <person name="Izuno A."/>
            <person name="Isagi Y."/>
            <person name="Lee S.L."/>
            <person name="Shimizu K.K."/>
        </authorList>
    </citation>
    <scope>NUCLEOTIDE SEQUENCE [LARGE SCALE GENOMIC DNA]</scope>
    <source>
        <strain evidence="2">214</strain>
    </source>
</reference>
<evidence type="ECO:0000313" key="2">
    <source>
        <dbReference type="EMBL" id="GKU90018.1"/>
    </source>
</evidence>
<dbReference type="Proteomes" id="UP001054252">
    <property type="component" value="Unassembled WGS sequence"/>
</dbReference>